<proteinExistence type="predicted"/>
<keyword evidence="2" id="KW-0472">Membrane</keyword>
<feature type="compositionally biased region" description="Basic residues" evidence="1">
    <location>
        <begin position="277"/>
        <end position="286"/>
    </location>
</feature>
<keyword evidence="2" id="KW-1133">Transmembrane helix</keyword>
<feature type="compositionally biased region" description="Basic and acidic residues" evidence="1">
    <location>
        <begin position="250"/>
        <end position="261"/>
    </location>
</feature>
<accession>A0A0K9NZD5</accession>
<name>A0A0K9NZD5_ZOSMR</name>
<feature type="region of interest" description="Disordered" evidence="1">
    <location>
        <begin position="328"/>
        <end position="350"/>
    </location>
</feature>
<feature type="region of interest" description="Disordered" evidence="1">
    <location>
        <begin position="210"/>
        <end position="300"/>
    </location>
</feature>
<keyword evidence="2" id="KW-0812">Transmembrane</keyword>
<organism evidence="3 4">
    <name type="scientific">Zostera marina</name>
    <name type="common">Eelgrass</name>
    <dbReference type="NCBI Taxonomy" id="29655"/>
    <lineage>
        <taxon>Eukaryota</taxon>
        <taxon>Viridiplantae</taxon>
        <taxon>Streptophyta</taxon>
        <taxon>Embryophyta</taxon>
        <taxon>Tracheophyta</taxon>
        <taxon>Spermatophyta</taxon>
        <taxon>Magnoliopsida</taxon>
        <taxon>Liliopsida</taxon>
        <taxon>Zosteraceae</taxon>
        <taxon>Zostera</taxon>
    </lineage>
</organism>
<protein>
    <submittedName>
        <fullName evidence="3">Uncharacterized protein</fullName>
    </submittedName>
</protein>
<feature type="region of interest" description="Disordered" evidence="1">
    <location>
        <begin position="1"/>
        <end position="23"/>
    </location>
</feature>
<feature type="compositionally biased region" description="Polar residues" evidence="1">
    <location>
        <begin position="1"/>
        <end position="21"/>
    </location>
</feature>
<comment type="caution">
    <text evidence="3">The sequence shown here is derived from an EMBL/GenBank/DDBJ whole genome shotgun (WGS) entry which is preliminary data.</text>
</comment>
<reference evidence="4" key="1">
    <citation type="journal article" date="2016" name="Nature">
        <title>The genome of the seagrass Zostera marina reveals angiosperm adaptation to the sea.</title>
        <authorList>
            <person name="Olsen J.L."/>
            <person name="Rouze P."/>
            <person name="Verhelst B."/>
            <person name="Lin Y.-C."/>
            <person name="Bayer T."/>
            <person name="Collen J."/>
            <person name="Dattolo E."/>
            <person name="De Paoli E."/>
            <person name="Dittami S."/>
            <person name="Maumus F."/>
            <person name="Michel G."/>
            <person name="Kersting A."/>
            <person name="Lauritano C."/>
            <person name="Lohaus R."/>
            <person name="Toepel M."/>
            <person name="Tonon T."/>
            <person name="Vanneste K."/>
            <person name="Amirebrahimi M."/>
            <person name="Brakel J."/>
            <person name="Bostroem C."/>
            <person name="Chovatia M."/>
            <person name="Grimwood J."/>
            <person name="Jenkins J.W."/>
            <person name="Jueterbock A."/>
            <person name="Mraz A."/>
            <person name="Stam W.T."/>
            <person name="Tice H."/>
            <person name="Bornberg-Bauer E."/>
            <person name="Green P.J."/>
            <person name="Pearson G.A."/>
            <person name="Procaccini G."/>
            <person name="Duarte C.M."/>
            <person name="Schmutz J."/>
            <person name="Reusch T.B.H."/>
            <person name="Van de Peer Y."/>
        </authorList>
    </citation>
    <scope>NUCLEOTIDE SEQUENCE [LARGE SCALE GENOMIC DNA]</scope>
    <source>
        <strain evidence="4">cv. Finnish</strain>
    </source>
</reference>
<evidence type="ECO:0000313" key="3">
    <source>
        <dbReference type="EMBL" id="KMZ61357.1"/>
    </source>
</evidence>
<feature type="compositionally biased region" description="Polar residues" evidence="1">
    <location>
        <begin position="39"/>
        <end position="48"/>
    </location>
</feature>
<feature type="region of interest" description="Disordered" evidence="1">
    <location>
        <begin position="35"/>
        <end position="55"/>
    </location>
</feature>
<keyword evidence="4" id="KW-1185">Reference proteome</keyword>
<feature type="transmembrane region" description="Helical" evidence="2">
    <location>
        <begin position="67"/>
        <end position="86"/>
    </location>
</feature>
<feature type="compositionally biased region" description="Polar residues" evidence="1">
    <location>
        <begin position="210"/>
        <end position="220"/>
    </location>
</feature>
<dbReference type="EMBL" id="LFYR01001488">
    <property type="protein sequence ID" value="KMZ61357.1"/>
    <property type="molecule type" value="Genomic_DNA"/>
</dbReference>
<evidence type="ECO:0000256" key="1">
    <source>
        <dbReference type="SAM" id="MobiDB-lite"/>
    </source>
</evidence>
<gene>
    <name evidence="3" type="ORF">ZOSMA_52G00070</name>
</gene>
<evidence type="ECO:0000256" key="2">
    <source>
        <dbReference type="SAM" id="Phobius"/>
    </source>
</evidence>
<dbReference type="AlphaFoldDB" id="A0A0K9NZD5"/>
<sequence length="350" mass="41090">MVYTSNHLGAQASPEHQSLSNDAKHWRSSMDDVDHRRMSSTANTSDGDPNTMAARPPPTMWSCRSQCNIYFVIVYFSLSDFVFYLSHLAYRVIANSSISLLIATLQLLIRWLRPSFQTWYQSRRRSHSDQNKNEPTTQQRNQHAFTITAKTYCRLRPAGHEMLPSMVRRQIARIVFKENFLKEKCFKDTICPNHHPITSNQTIDEIDLPNQPQIDSQTCNRRSHLVRPHAPSRIPDQRNRRRRPPPCITPHDRRPSTDRRPRTPARLCNAPRDRLHQRNHLQHPKRPEHPTCNAQNTLQSDARATVDHRLTLDLHRLTLDLHRRSRCTHDRRPHRPITHSTDRPTITHHR</sequence>
<dbReference type="Proteomes" id="UP000036987">
    <property type="component" value="Unassembled WGS sequence"/>
</dbReference>
<evidence type="ECO:0000313" key="4">
    <source>
        <dbReference type="Proteomes" id="UP000036987"/>
    </source>
</evidence>